<keyword evidence="3" id="KW-1185">Reference proteome</keyword>
<organism evidence="2 3">
    <name type="scientific">Streptomyces flaveus</name>
    <dbReference type="NCBI Taxonomy" id="66370"/>
    <lineage>
        <taxon>Bacteria</taxon>
        <taxon>Bacillati</taxon>
        <taxon>Actinomycetota</taxon>
        <taxon>Actinomycetes</taxon>
        <taxon>Kitasatosporales</taxon>
        <taxon>Streptomycetaceae</taxon>
        <taxon>Streptomyces</taxon>
        <taxon>Streptomyces aurantiacus group</taxon>
    </lineage>
</organism>
<evidence type="ECO:0000256" key="1">
    <source>
        <dbReference type="SAM" id="MobiDB-lite"/>
    </source>
</evidence>
<evidence type="ECO:0000313" key="3">
    <source>
        <dbReference type="Proteomes" id="UP000637788"/>
    </source>
</evidence>
<name>A0A917RGG7_9ACTN</name>
<accession>A0A917RGG7</accession>
<comment type="caution">
    <text evidence="2">The sequence shown here is derived from an EMBL/GenBank/DDBJ whole genome shotgun (WGS) entry which is preliminary data.</text>
</comment>
<dbReference type="EMBL" id="BMPQ01000032">
    <property type="protein sequence ID" value="GGL05450.1"/>
    <property type="molecule type" value="Genomic_DNA"/>
</dbReference>
<proteinExistence type="predicted"/>
<protein>
    <submittedName>
        <fullName evidence="2">Uncharacterized protein</fullName>
    </submittedName>
</protein>
<feature type="region of interest" description="Disordered" evidence="1">
    <location>
        <begin position="57"/>
        <end position="82"/>
    </location>
</feature>
<gene>
    <name evidence="2" type="ORF">GCM10010094_77780</name>
</gene>
<dbReference type="AlphaFoldDB" id="A0A917RGG7"/>
<dbReference type="Proteomes" id="UP000637788">
    <property type="component" value="Unassembled WGS sequence"/>
</dbReference>
<reference evidence="2" key="1">
    <citation type="journal article" date="2014" name="Int. J. Syst. Evol. Microbiol.">
        <title>Complete genome sequence of Corynebacterium casei LMG S-19264T (=DSM 44701T), isolated from a smear-ripened cheese.</title>
        <authorList>
            <consortium name="US DOE Joint Genome Institute (JGI-PGF)"/>
            <person name="Walter F."/>
            <person name="Albersmeier A."/>
            <person name="Kalinowski J."/>
            <person name="Ruckert C."/>
        </authorList>
    </citation>
    <scope>NUCLEOTIDE SEQUENCE</scope>
    <source>
        <strain evidence="2">JCM 3035</strain>
    </source>
</reference>
<evidence type="ECO:0000313" key="2">
    <source>
        <dbReference type="EMBL" id="GGL05450.1"/>
    </source>
</evidence>
<feature type="region of interest" description="Disordered" evidence="1">
    <location>
        <begin position="1"/>
        <end position="21"/>
    </location>
</feature>
<reference evidence="2" key="2">
    <citation type="submission" date="2020-09" db="EMBL/GenBank/DDBJ databases">
        <authorList>
            <person name="Sun Q."/>
            <person name="Ohkuma M."/>
        </authorList>
    </citation>
    <scope>NUCLEOTIDE SEQUENCE</scope>
    <source>
        <strain evidence="2">JCM 3035</strain>
    </source>
</reference>
<sequence length="82" mass="9265">MAEASPKRSDRSTGGRFVPREPPRMVFEIQILEGPEGVRLRREQAQVIREVVEWVAQRRSEPGSSGAPAPEEEDRQAGRDPR</sequence>